<accession>A0A1Y2EHC5</accession>
<dbReference type="EMBL" id="MCFJ01000001">
    <property type="protein sequence ID" value="ORY70972.1"/>
    <property type="molecule type" value="Genomic_DNA"/>
</dbReference>
<proteinExistence type="predicted"/>
<dbReference type="STRING" id="1141098.A0A1Y2EHC5"/>
<protein>
    <submittedName>
        <fullName evidence="2">Uncharacterized protein</fullName>
    </submittedName>
</protein>
<dbReference type="Pfam" id="PF11927">
    <property type="entry name" value="HODM_asu-like"/>
    <property type="match status" value="1"/>
</dbReference>
<keyword evidence="1" id="KW-0472">Membrane</keyword>
<dbReference type="GeneID" id="63777825"/>
<dbReference type="InterPro" id="IPR021848">
    <property type="entry name" value="HODM_asu-like"/>
</dbReference>
<keyword evidence="1" id="KW-1133">Transmembrane helix</keyword>
<keyword evidence="3" id="KW-1185">Reference proteome</keyword>
<dbReference type="OrthoDB" id="5043642at2759"/>
<dbReference type="InParanoid" id="A0A1Y2EHC5"/>
<dbReference type="Proteomes" id="UP000193689">
    <property type="component" value="Unassembled WGS sequence"/>
</dbReference>
<keyword evidence="1" id="KW-0812">Transmembrane</keyword>
<evidence type="ECO:0000313" key="2">
    <source>
        <dbReference type="EMBL" id="ORY70972.1"/>
    </source>
</evidence>
<reference evidence="2 3" key="1">
    <citation type="submission" date="2016-07" db="EMBL/GenBank/DDBJ databases">
        <title>Pervasive Adenine N6-methylation of Active Genes in Fungi.</title>
        <authorList>
            <consortium name="DOE Joint Genome Institute"/>
            <person name="Mondo S.J."/>
            <person name="Dannebaum R.O."/>
            <person name="Kuo R.C."/>
            <person name="Labutti K."/>
            <person name="Haridas S."/>
            <person name="Kuo A."/>
            <person name="Salamov A."/>
            <person name="Ahrendt S.R."/>
            <person name="Lipzen A."/>
            <person name="Sullivan W."/>
            <person name="Andreopoulos W.B."/>
            <person name="Clum A."/>
            <person name="Lindquist E."/>
            <person name="Daum C."/>
            <person name="Ramamoorthy G.K."/>
            <person name="Gryganskyi A."/>
            <person name="Culley D."/>
            <person name="Magnuson J.K."/>
            <person name="James T.Y."/>
            <person name="O'Malley M.A."/>
            <person name="Stajich J.E."/>
            <person name="Spatafora J.W."/>
            <person name="Visel A."/>
            <person name="Grigoriev I.V."/>
        </authorList>
    </citation>
    <scope>NUCLEOTIDE SEQUENCE [LARGE SCALE GENOMIC DNA]</scope>
    <source>
        <strain evidence="2 3">CBS 129021</strain>
    </source>
</reference>
<comment type="caution">
    <text evidence="2">The sequence shown here is derived from an EMBL/GenBank/DDBJ whole genome shotgun (WGS) entry which is preliminary data.</text>
</comment>
<dbReference type="RefSeq" id="XP_040720564.1">
    <property type="nucleotide sequence ID" value="XM_040861613.1"/>
</dbReference>
<sequence>MGLSNPPLLALSAVALVLGLGFFLTSKLLTRRRPIPVPVNEKPDPFPSSIVFPPSRRHTLARLLPSSKIATKQNVIPPHELRRKQLTTTKVQDLDKPDQYTPTGFSTQEIKAMGRFPDYSVLSGVAHPQPSHSFDISKATFRPFRPLRWTYHQTMALMKLETDYWLELEHNYHRRMKQRLALLEEHGEKVLFWCPGSELASRELMEMVVQFLCIRYPHYFQLEQNNTVLRNRLLDTVTEIPSMHPLQVLFNNVPEDFAVMCRNEEDGLYYLRSAMICSSVGWNIGLHKNKVLRRIHDNVPQWEEKMAFSVDRWFTKLPVDRPGQRCSWGIEDWEAFFCPETHPRSAFAHDPSSCTVNDLQLRCDWQTLRRLPISGSIIFNFKAVFTPFTQLKDEPYVPRLMHTIITRTSRDLITYKMEEHVEKIAVEALESWARKQEEDGVVPRDWEVGTLEEHPYFPGWNKKEEGMPVCPVLA</sequence>
<dbReference type="AlphaFoldDB" id="A0A1Y2EHC5"/>
<evidence type="ECO:0000256" key="1">
    <source>
        <dbReference type="SAM" id="Phobius"/>
    </source>
</evidence>
<feature type="transmembrane region" description="Helical" evidence="1">
    <location>
        <begin position="6"/>
        <end position="24"/>
    </location>
</feature>
<organism evidence="2 3">
    <name type="scientific">Pseudomassariella vexata</name>
    <dbReference type="NCBI Taxonomy" id="1141098"/>
    <lineage>
        <taxon>Eukaryota</taxon>
        <taxon>Fungi</taxon>
        <taxon>Dikarya</taxon>
        <taxon>Ascomycota</taxon>
        <taxon>Pezizomycotina</taxon>
        <taxon>Sordariomycetes</taxon>
        <taxon>Xylariomycetidae</taxon>
        <taxon>Amphisphaeriales</taxon>
        <taxon>Pseudomassariaceae</taxon>
        <taxon>Pseudomassariella</taxon>
    </lineage>
</organism>
<name>A0A1Y2EHC5_9PEZI</name>
<gene>
    <name evidence="2" type="ORF">BCR38DRAFT_453639</name>
</gene>
<evidence type="ECO:0000313" key="3">
    <source>
        <dbReference type="Proteomes" id="UP000193689"/>
    </source>
</evidence>